<sequence>MWQQQLLSYGFWPHAVAAVQTARPLRRKTPIPANPRTQACRRQAPSTEPARPPAPRRTRSSVPMAISANMWERGSPDVKSADLALRRRQPARPIPPLPPLRATRVV</sequence>
<name>A0A0C2BFT6_9BURK</name>
<accession>A0A0C2BFT6</accession>
<comment type="caution">
    <text evidence="2">The sequence shown here is derived from an EMBL/GenBank/DDBJ whole genome shotgun (WGS) entry which is preliminary data.</text>
</comment>
<evidence type="ECO:0000313" key="3">
    <source>
        <dbReference type="Proteomes" id="UP000031572"/>
    </source>
</evidence>
<organism evidence="2 3">
    <name type="scientific">Noviherbaspirillum autotrophicum</name>
    <dbReference type="NCBI Taxonomy" id="709839"/>
    <lineage>
        <taxon>Bacteria</taxon>
        <taxon>Pseudomonadati</taxon>
        <taxon>Pseudomonadota</taxon>
        <taxon>Betaproteobacteria</taxon>
        <taxon>Burkholderiales</taxon>
        <taxon>Oxalobacteraceae</taxon>
        <taxon>Noviherbaspirillum</taxon>
    </lineage>
</organism>
<reference evidence="2 3" key="1">
    <citation type="submission" date="2014-12" db="EMBL/GenBank/DDBJ databases">
        <title>Denitrispirillum autotrophicum gen. nov., sp. nov., Denitrifying, Facultatively Autotrophic Bacteria Isolated from Rice Paddy Soil.</title>
        <authorList>
            <person name="Ishii S."/>
            <person name="Ashida N."/>
            <person name="Ohno H."/>
            <person name="Otsuka S."/>
            <person name="Yokota A."/>
            <person name="Senoo K."/>
        </authorList>
    </citation>
    <scope>NUCLEOTIDE SEQUENCE [LARGE SCALE GENOMIC DNA]</scope>
    <source>
        <strain evidence="2 3">TSA66</strain>
    </source>
</reference>
<protein>
    <submittedName>
        <fullName evidence="2">Uncharacterized protein</fullName>
    </submittedName>
</protein>
<dbReference type="Proteomes" id="UP000031572">
    <property type="component" value="Unassembled WGS sequence"/>
</dbReference>
<evidence type="ECO:0000256" key="1">
    <source>
        <dbReference type="SAM" id="MobiDB-lite"/>
    </source>
</evidence>
<proteinExistence type="predicted"/>
<evidence type="ECO:0000313" key="2">
    <source>
        <dbReference type="EMBL" id="KIF80105.1"/>
    </source>
</evidence>
<feature type="region of interest" description="Disordered" evidence="1">
    <location>
        <begin position="86"/>
        <end position="106"/>
    </location>
</feature>
<feature type="region of interest" description="Disordered" evidence="1">
    <location>
        <begin position="26"/>
        <end position="73"/>
    </location>
</feature>
<dbReference type="STRING" id="709839.TSA66_03650"/>
<dbReference type="EMBL" id="JWJG01000028">
    <property type="protein sequence ID" value="KIF80105.1"/>
    <property type="molecule type" value="Genomic_DNA"/>
</dbReference>
<dbReference type="AlphaFoldDB" id="A0A0C2BFT6"/>
<keyword evidence="3" id="KW-1185">Reference proteome</keyword>
<gene>
    <name evidence="2" type="ORF">TSA66_03650</name>
</gene>